<evidence type="ECO:0000313" key="2">
    <source>
        <dbReference type="Proteomes" id="UP000003835"/>
    </source>
</evidence>
<dbReference type="Proteomes" id="UP000003835">
    <property type="component" value="Unassembled WGS sequence"/>
</dbReference>
<organism evidence="1 2">
    <name type="scientific">Coleofasciculus chthonoplastes PCC 7420</name>
    <dbReference type="NCBI Taxonomy" id="118168"/>
    <lineage>
        <taxon>Bacteria</taxon>
        <taxon>Bacillati</taxon>
        <taxon>Cyanobacteriota</taxon>
        <taxon>Cyanophyceae</taxon>
        <taxon>Coleofasciculales</taxon>
        <taxon>Coleofasciculaceae</taxon>
        <taxon>Coleofasciculus</taxon>
    </lineage>
</organism>
<accession>B4VYN5</accession>
<dbReference type="AlphaFoldDB" id="B4VYN5"/>
<name>B4VYN5_9CYAN</name>
<proteinExistence type="predicted"/>
<dbReference type="EMBL" id="DS989860">
    <property type="protein sequence ID" value="EDX73053.1"/>
    <property type="molecule type" value="Genomic_DNA"/>
</dbReference>
<sequence length="52" mass="6247">MHRCRGCFTDNATLSCSLFPVPCLMTNNHFYTKINIIEHNRFKNKHFLKLKY</sequence>
<evidence type="ECO:0000313" key="1">
    <source>
        <dbReference type="EMBL" id="EDX73053.1"/>
    </source>
</evidence>
<reference evidence="1 2" key="1">
    <citation type="submission" date="2008-07" db="EMBL/GenBank/DDBJ databases">
        <authorList>
            <person name="Tandeau de Marsac N."/>
            <person name="Ferriera S."/>
            <person name="Johnson J."/>
            <person name="Kravitz S."/>
            <person name="Beeson K."/>
            <person name="Sutton G."/>
            <person name="Rogers Y.-H."/>
            <person name="Friedman R."/>
            <person name="Frazier M."/>
            <person name="Venter J.C."/>
        </authorList>
    </citation>
    <scope>NUCLEOTIDE SEQUENCE [LARGE SCALE GENOMIC DNA]</scope>
    <source>
        <strain evidence="1 2">PCC 7420</strain>
    </source>
</reference>
<gene>
    <name evidence="1" type="ORF">MC7420_2671</name>
</gene>
<protein>
    <submittedName>
        <fullName evidence="1">Uncharacterized protein</fullName>
    </submittedName>
</protein>
<dbReference type="STRING" id="118168.MC7420_2671"/>
<keyword evidence="2" id="KW-1185">Reference proteome</keyword>
<dbReference type="HOGENOM" id="CLU_3078706_0_0_3"/>